<dbReference type="AlphaFoldDB" id="A0A1M0WHY2"/>
<proteinExistence type="predicted"/>
<dbReference type="Pfam" id="PF15969">
    <property type="entry name" value="RexA"/>
    <property type="match status" value="1"/>
</dbReference>
<sequence>MKLNYFTYTITDNRNQKVYFDNISDIIKNFCLHRKKSLFEKNKGLKRLYLAMPTSFDGIYYLTTPAITTAFKAVDRATGVVNDLASVLGKDSLEKVTYFFIDPKHSIIGVTEGKGNADIDDLQFFINEIINQDFQSHIYTFELCTLKIEIKSTSATKFKLITEARVKLNNDSVGDVINGLFGKAPSDNMEVQIIVKRKNRKENVKDYIQPLLSSLSSSEDKEYAEIYFRAKADEFQSNVKEFILDKNQNIFDIINPHLKVKIEDQILEKRYKNQVVISELSTYAQNFTGRIHSGIIDPVWNDLKTESYHKAKS</sequence>
<dbReference type="RefSeq" id="WP_000775192.1">
    <property type="nucleotide sequence ID" value="NZ_AP018395.1"/>
</dbReference>
<comment type="caution">
    <text evidence="1">The sequence shown here is derived from an EMBL/GenBank/DDBJ whole genome shotgun (WGS) entry which is preliminary data.</text>
</comment>
<organism evidence="1 2">
    <name type="scientific">Escherichia coli</name>
    <dbReference type="NCBI Taxonomy" id="562"/>
    <lineage>
        <taxon>Bacteria</taxon>
        <taxon>Pseudomonadati</taxon>
        <taxon>Pseudomonadota</taxon>
        <taxon>Gammaproteobacteria</taxon>
        <taxon>Enterobacterales</taxon>
        <taxon>Enterobacteriaceae</taxon>
        <taxon>Escherichia</taxon>
    </lineage>
</organism>
<evidence type="ECO:0000313" key="2">
    <source>
        <dbReference type="Proteomes" id="UP000184277"/>
    </source>
</evidence>
<accession>A0A1M0WHY2</accession>
<dbReference type="EMBL" id="MOKI01000025">
    <property type="protein sequence ID" value="OJR54566.1"/>
    <property type="molecule type" value="Genomic_DNA"/>
</dbReference>
<protein>
    <submittedName>
        <fullName evidence="1">Uncharacterized protein</fullName>
    </submittedName>
</protein>
<name>A0A1M0WHY2_ECOLX</name>
<gene>
    <name evidence="1" type="ORF">BK383_13615</name>
</gene>
<reference evidence="1 2" key="1">
    <citation type="submission" date="2016-10" db="EMBL/GenBank/DDBJ databases">
        <title>Comprehensive resistome analysis reveals the prevalence of NDM and MCR-1 in Chinese poultry production.</title>
        <authorList>
            <person name="Wang Y."/>
            <person name="Zhang R."/>
            <person name="Li J."/>
            <person name="Wu Z."/>
            <person name="Wenjuan Y."/>
            <person name="Schwarz S."/>
            <person name="Tyrrell J."/>
            <person name="Zheng Y."/>
            <person name="Wang S."/>
            <person name="Shen Z."/>
            <person name="Liu Z."/>
            <person name="Lei L."/>
            <person name="Li M."/>
            <person name="Zhang Q."/>
            <person name="Wu C."/>
            <person name="Zhang Q."/>
            <person name="Wu Y."/>
            <person name="Walsh T."/>
            <person name="Shen J."/>
        </authorList>
    </citation>
    <scope>NUCLEOTIDE SEQUENCE [LARGE SCALE GENOMIC DNA]</scope>
    <source>
        <strain evidence="1 2">570</strain>
    </source>
</reference>
<evidence type="ECO:0000313" key="1">
    <source>
        <dbReference type="EMBL" id="OJR54566.1"/>
    </source>
</evidence>
<dbReference type="InterPro" id="IPR031894">
    <property type="entry name" value="RexA"/>
</dbReference>
<dbReference type="Proteomes" id="UP000184277">
    <property type="component" value="Unassembled WGS sequence"/>
</dbReference>